<reference evidence="2 3" key="1">
    <citation type="submission" date="2014-09" db="EMBL/GenBank/DDBJ databases">
        <title>Complete genome sequence of Endomicrobium proavitum.</title>
        <authorList>
            <person name="Zheng H."/>
        </authorList>
    </citation>
    <scope>NUCLEOTIDE SEQUENCE [LARGE SCALE GENOMIC DNA]</scope>
    <source>
        <strain evidence="2 3">Rsa215</strain>
    </source>
</reference>
<dbReference type="InterPro" id="IPR011335">
    <property type="entry name" value="Restrct_endonuc-II-like"/>
</dbReference>
<accession>A0A0G3WJV3</accession>
<gene>
    <name evidence="2" type="ORF">Epro_0773</name>
</gene>
<dbReference type="Pfam" id="PF12705">
    <property type="entry name" value="PDDEXK_1"/>
    <property type="match status" value="1"/>
</dbReference>
<dbReference type="InterPro" id="IPR011604">
    <property type="entry name" value="PDDEXK-like_dom_sf"/>
</dbReference>
<organism evidence="2 3">
    <name type="scientific">Endomicrobium proavitum</name>
    <dbReference type="NCBI Taxonomy" id="1408281"/>
    <lineage>
        <taxon>Bacteria</taxon>
        <taxon>Pseudomonadati</taxon>
        <taxon>Elusimicrobiota</taxon>
        <taxon>Endomicrobiia</taxon>
        <taxon>Endomicrobiales</taxon>
        <taxon>Endomicrobiaceae</taxon>
        <taxon>Endomicrobium</taxon>
    </lineage>
</organism>
<protein>
    <recommendedName>
        <fullName evidence="1">PD-(D/E)XK endonuclease-like domain-containing protein</fullName>
    </recommendedName>
</protein>
<evidence type="ECO:0000313" key="2">
    <source>
        <dbReference type="EMBL" id="AKL98152.1"/>
    </source>
</evidence>
<evidence type="ECO:0000313" key="3">
    <source>
        <dbReference type="Proteomes" id="UP000035337"/>
    </source>
</evidence>
<dbReference type="Proteomes" id="UP000035337">
    <property type="component" value="Chromosome"/>
</dbReference>
<sequence length="242" mass="28570">MTWQEFKISYSRINTYLYCPQKYKLIYFDNWYIPLNADITFGHTIHGALEKYHGKKGVTLEELFESYDESWKNEGFNSPQQSFEYYLRGKKMLENYFASFQKSPAEILFTEKSFDTNIGKYRFIGIIDRIDKYPDGAYEVMDYKTHLKIWDQERVDKDLQLSFYAYACKNVFGFNPDKISVYFLSDNKKLYTERTPAQIEDAINLALDASEKITAENFEPNTSKCGFCDFKDRCKYSTAGNK</sequence>
<dbReference type="Gene3D" id="3.90.320.10">
    <property type="match status" value="1"/>
</dbReference>
<dbReference type="KEGG" id="epo:Epro_0773"/>
<proteinExistence type="predicted"/>
<dbReference type="SUPFAM" id="SSF52980">
    <property type="entry name" value="Restriction endonuclease-like"/>
    <property type="match status" value="1"/>
</dbReference>
<dbReference type="EMBL" id="CP009498">
    <property type="protein sequence ID" value="AKL98152.1"/>
    <property type="molecule type" value="Genomic_DNA"/>
</dbReference>
<evidence type="ECO:0000259" key="1">
    <source>
        <dbReference type="Pfam" id="PF12705"/>
    </source>
</evidence>
<dbReference type="InterPro" id="IPR038726">
    <property type="entry name" value="PDDEXK_AddAB-type"/>
</dbReference>
<dbReference type="RefSeq" id="WP_052570692.1">
    <property type="nucleotide sequence ID" value="NZ_CP009498.1"/>
</dbReference>
<dbReference type="STRING" id="1408281.Epro_0773"/>
<feature type="domain" description="PD-(D/E)XK endonuclease-like" evidence="1">
    <location>
        <begin position="8"/>
        <end position="235"/>
    </location>
</feature>
<dbReference type="AlphaFoldDB" id="A0A0G3WJV3"/>
<dbReference type="OrthoDB" id="9791397at2"/>
<name>A0A0G3WJV3_9BACT</name>
<keyword evidence="3" id="KW-1185">Reference proteome</keyword>